<protein>
    <submittedName>
        <fullName evidence="1">DUF1028 domain-containing protein</fullName>
    </submittedName>
</protein>
<name>A0ABZ0PIC9_9PROT</name>
<dbReference type="PANTHER" id="PTHR39328:SF1">
    <property type="entry name" value="BLL2871 PROTEIN"/>
    <property type="match status" value="1"/>
</dbReference>
<gene>
    <name evidence="1" type="ORF">R9Z33_22730</name>
</gene>
<dbReference type="Pfam" id="PF06267">
    <property type="entry name" value="DUF1028"/>
    <property type="match status" value="1"/>
</dbReference>
<reference evidence="1 2" key="1">
    <citation type="submission" date="2023-11" db="EMBL/GenBank/DDBJ databases">
        <title>Arctic aerobic anoxygenic photoheterotroph Sediminicoccus rosea KRV36 adapts its photosynthesis to long days of polar summer.</title>
        <authorList>
            <person name="Tomasch J."/>
            <person name="Kopejtka K."/>
            <person name="Bily T."/>
            <person name="Gardiner A.T."/>
            <person name="Gardian Z."/>
            <person name="Shivaramu S."/>
            <person name="Koblizek M."/>
            <person name="Engelhardt F."/>
            <person name="Kaftan D."/>
        </authorList>
    </citation>
    <scope>NUCLEOTIDE SEQUENCE [LARGE SCALE GENOMIC DNA]</scope>
    <source>
        <strain evidence="1 2">R-30</strain>
    </source>
</reference>
<dbReference type="InterPro" id="IPR010430">
    <property type="entry name" value="DUF1028"/>
</dbReference>
<dbReference type="RefSeq" id="WP_318648858.1">
    <property type="nucleotide sequence ID" value="NZ_CP137852.1"/>
</dbReference>
<dbReference type="Gene3D" id="3.60.20.10">
    <property type="entry name" value="Glutamine Phosphoribosylpyrophosphate, subunit 1, domain 1"/>
    <property type="match status" value="1"/>
</dbReference>
<organism evidence="1 2">
    <name type="scientific">Sediminicoccus rosea</name>
    <dbReference type="NCBI Taxonomy" id="1225128"/>
    <lineage>
        <taxon>Bacteria</taxon>
        <taxon>Pseudomonadati</taxon>
        <taxon>Pseudomonadota</taxon>
        <taxon>Alphaproteobacteria</taxon>
        <taxon>Acetobacterales</taxon>
        <taxon>Roseomonadaceae</taxon>
        <taxon>Sediminicoccus</taxon>
    </lineage>
</organism>
<dbReference type="InterPro" id="IPR029055">
    <property type="entry name" value="Ntn_hydrolases_N"/>
</dbReference>
<evidence type="ECO:0000313" key="1">
    <source>
        <dbReference type="EMBL" id="WPB84895.1"/>
    </source>
</evidence>
<dbReference type="EMBL" id="CP137852">
    <property type="protein sequence ID" value="WPB84895.1"/>
    <property type="molecule type" value="Genomic_DNA"/>
</dbReference>
<dbReference type="SUPFAM" id="SSF56235">
    <property type="entry name" value="N-terminal nucleophile aminohydrolases (Ntn hydrolases)"/>
    <property type="match status" value="1"/>
</dbReference>
<keyword evidence="2" id="KW-1185">Reference proteome</keyword>
<accession>A0ABZ0PIC9</accession>
<dbReference type="PANTHER" id="PTHR39328">
    <property type="entry name" value="BLL2871 PROTEIN"/>
    <property type="match status" value="1"/>
</dbReference>
<dbReference type="Proteomes" id="UP001305521">
    <property type="component" value="Chromosome"/>
</dbReference>
<sequence length="231" mass="24601">MTFTAVLRCPRSKMLGVAMATSSIAVGNRCPVVVPRMGAAGVQAIADPRLTLTCARLIGLGLHAPKVVEELATGDPERDLRQIGVVDAYGHAAGFTGAGNGVHAAHILGPGFVAMGNALANDGVVPAIAASLTASVEEPIEVRLMLALEAGRDAGGEHKPLNSSAMLIYADEPFSYLDLRVDLHDTPVHELRSILDRFRPLLPYFQERPYNPRLATHSKWLADNGHPPAHR</sequence>
<evidence type="ECO:0000313" key="2">
    <source>
        <dbReference type="Proteomes" id="UP001305521"/>
    </source>
</evidence>
<proteinExistence type="predicted"/>